<proteinExistence type="predicted"/>
<evidence type="ECO:0000313" key="2">
    <source>
        <dbReference type="Proteomes" id="UP001057868"/>
    </source>
</evidence>
<dbReference type="EMBL" id="BQXY01000001">
    <property type="protein sequence ID" value="GKU24427.1"/>
    <property type="molecule type" value="Genomic_DNA"/>
</dbReference>
<reference evidence="1" key="1">
    <citation type="journal article" date="2023" name="Int. J. Syst. Evol. Microbiol.">
        <title>&lt;i&gt;Clostridium folliculivorans&lt;/i&gt; sp. nov., isolated from soil samples of an organic paddy in Japan.</title>
        <authorList>
            <person name="Tazawa J."/>
            <person name="Kobayashi H."/>
            <person name="Tanizawa Y."/>
            <person name="Uchino A."/>
            <person name="Tanaka F."/>
            <person name="Urashima Y."/>
            <person name="Miura S."/>
            <person name="Sakamoto M."/>
            <person name="Ohkuma M."/>
            <person name="Tohno M."/>
        </authorList>
    </citation>
    <scope>NUCLEOTIDE SEQUENCE</scope>
    <source>
        <strain evidence="1">D1-1</strain>
    </source>
</reference>
<name>A0A9W5Y0X2_9CLOT</name>
<sequence>MDMFIYNRIMIVGNNGSGKSFLSKELAAITGLPLVHLDVEYWRPNWENPAREEWVKKVIEITSKEKWIIDGNHTSTMELRFKAADLVIFLDINRFVCLARVLLRNGKKRSDTPEYLEEKFDKAFLRFCKGLWSFSKTRRHVITDLHKKYPDKPLFVIHTRREKKRLLNQWRDEKAKYINQVL</sequence>
<dbReference type="InterPro" id="IPR027417">
    <property type="entry name" value="P-loop_NTPase"/>
</dbReference>
<dbReference type="RefSeq" id="WP_261851433.1">
    <property type="nucleotide sequence ID" value="NZ_BQXY01000001.1"/>
</dbReference>
<evidence type="ECO:0000313" key="1">
    <source>
        <dbReference type="EMBL" id="GKU24427.1"/>
    </source>
</evidence>
<organism evidence="1 2">
    <name type="scientific">Clostridium folliculivorans</name>
    <dbReference type="NCBI Taxonomy" id="2886038"/>
    <lineage>
        <taxon>Bacteria</taxon>
        <taxon>Bacillati</taxon>
        <taxon>Bacillota</taxon>
        <taxon>Clostridia</taxon>
        <taxon>Eubacteriales</taxon>
        <taxon>Clostridiaceae</taxon>
        <taxon>Clostridium</taxon>
    </lineage>
</organism>
<dbReference type="InterPro" id="IPR052922">
    <property type="entry name" value="Cytidylate_Kinase-2"/>
</dbReference>
<dbReference type="AlphaFoldDB" id="A0A9W5Y0X2"/>
<comment type="caution">
    <text evidence="1">The sequence shown here is derived from an EMBL/GenBank/DDBJ whole genome shotgun (WGS) entry which is preliminary data.</text>
</comment>
<dbReference type="PANTHER" id="PTHR37816">
    <property type="entry name" value="YALI0E33011P"/>
    <property type="match status" value="1"/>
</dbReference>
<dbReference type="Proteomes" id="UP001057868">
    <property type="component" value="Unassembled WGS sequence"/>
</dbReference>
<gene>
    <name evidence="1" type="primary">flaR</name>
    <name evidence="1" type="ORF">CFOLD11_12530</name>
</gene>
<accession>A0A9W5Y0X2</accession>
<protein>
    <submittedName>
        <fullName evidence="1">Topology modulation protein</fullName>
    </submittedName>
</protein>
<dbReference type="PANTHER" id="PTHR37816:SF3">
    <property type="entry name" value="MODULATES DNA TOPOLOGY"/>
    <property type="match status" value="1"/>
</dbReference>
<keyword evidence="2" id="KW-1185">Reference proteome</keyword>
<dbReference type="SUPFAM" id="SSF52540">
    <property type="entry name" value="P-loop containing nucleoside triphosphate hydrolases"/>
    <property type="match status" value="1"/>
</dbReference>
<dbReference type="Gene3D" id="3.40.50.300">
    <property type="entry name" value="P-loop containing nucleotide triphosphate hydrolases"/>
    <property type="match status" value="1"/>
</dbReference>